<feature type="domain" description="Pyruvate carboxyltransferase" evidence="4">
    <location>
        <begin position="8"/>
        <end position="275"/>
    </location>
</feature>
<dbReference type="InterPro" id="IPR043594">
    <property type="entry name" value="HMGL"/>
</dbReference>
<dbReference type="Gene3D" id="3.20.20.70">
    <property type="entry name" value="Aldolase class I"/>
    <property type="match status" value="1"/>
</dbReference>
<organism evidence="5 6">
    <name type="scientific">Cerasibacillus terrae</name>
    <dbReference type="NCBI Taxonomy" id="2498845"/>
    <lineage>
        <taxon>Bacteria</taxon>
        <taxon>Bacillati</taxon>
        <taxon>Bacillota</taxon>
        <taxon>Bacilli</taxon>
        <taxon>Bacillales</taxon>
        <taxon>Bacillaceae</taxon>
        <taxon>Cerasibacillus</taxon>
    </lineage>
</organism>
<evidence type="ECO:0000256" key="2">
    <source>
        <dbReference type="ARBA" id="ARBA00022723"/>
    </source>
</evidence>
<dbReference type="InterPro" id="IPR013785">
    <property type="entry name" value="Aldolase_TIM"/>
</dbReference>
<dbReference type="GO" id="GO:0046872">
    <property type="term" value="F:metal ion binding"/>
    <property type="evidence" value="ECO:0007669"/>
    <property type="project" value="UniProtKB-KW"/>
</dbReference>
<dbReference type="RefSeq" id="WP_147665883.1">
    <property type="nucleotide sequence ID" value="NZ_VDUW01000002.1"/>
</dbReference>
<accession>A0A5C8NZF8</accession>
<evidence type="ECO:0000259" key="4">
    <source>
        <dbReference type="PROSITE" id="PS50991"/>
    </source>
</evidence>
<dbReference type="GO" id="GO:0004419">
    <property type="term" value="F:hydroxymethylglutaryl-CoA lyase activity"/>
    <property type="evidence" value="ECO:0007669"/>
    <property type="project" value="TreeGrafter"/>
</dbReference>
<dbReference type="Pfam" id="PF00682">
    <property type="entry name" value="HMGL-like"/>
    <property type="match status" value="1"/>
</dbReference>
<dbReference type="EMBL" id="VDUW01000002">
    <property type="protein sequence ID" value="TXL66483.1"/>
    <property type="molecule type" value="Genomic_DNA"/>
</dbReference>
<dbReference type="InterPro" id="IPR000891">
    <property type="entry name" value="PYR_CT"/>
</dbReference>
<keyword evidence="3 5" id="KW-0456">Lyase</keyword>
<evidence type="ECO:0000313" key="5">
    <source>
        <dbReference type="EMBL" id="TXL66483.1"/>
    </source>
</evidence>
<evidence type="ECO:0000313" key="6">
    <source>
        <dbReference type="Proteomes" id="UP000321574"/>
    </source>
</evidence>
<proteinExistence type="inferred from homology"/>
<dbReference type="PANTHER" id="PTHR42738">
    <property type="entry name" value="HYDROXYMETHYLGLUTARYL-COA LYASE"/>
    <property type="match status" value="1"/>
</dbReference>
<dbReference type="CDD" id="cd07938">
    <property type="entry name" value="DRE_TIM_HMGL"/>
    <property type="match status" value="1"/>
</dbReference>
<protein>
    <submittedName>
        <fullName evidence="5">Hydroxymethylglutaryl-CoA lyase</fullName>
    </submittedName>
</protein>
<comment type="caution">
    <text evidence="5">The sequence shown here is derived from an EMBL/GenBank/DDBJ whole genome shotgun (WGS) entry which is preliminary data.</text>
</comment>
<evidence type="ECO:0000256" key="1">
    <source>
        <dbReference type="ARBA" id="ARBA00009405"/>
    </source>
</evidence>
<dbReference type="Proteomes" id="UP000321574">
    <property type="component" value="Unassembled WGS sequence"/>
</dbReference>
<dbReference type="OrthoDB" id="9784013at2"/>
<evidence type="ECO:0000256" key="3">
    <source>
        <dbReference type="ARBA" id="ARBA00023239"/>
    </source>
</evidence>
<dbReference type="NCBIfam" id="NF004283">
    <property type="entry name" value="PRK05692.1"/>
    <property type="match status" value="1"/>
</dbReference>
<comment type="similarity">
    <text evidence="1">Belongs to the HMG-CoA lyase family.</text>
</comment>
<name>A0A5C8NZF8_9BACI</name>
<dbReference type="SUPFAM" id="SSF51569">
    <property type="entry name" value="Aldolase"/>
    <property type="match status" value="1"/>
</dbReference>
<keyword evidence="6" id="KW-1185">Reference proteome</keyword>
<dbReference type="FunFam" id="3.20.20.70:FF:000071">
    <property type="entry name" value="Hydroxymethylglutaryl-CoA lyase"/>
    <property type="match status" value="1"/>
</dbReference>
<dbReference type="GO" id="GO:0046951">
    <property type="term" value="P:ketone body biosynthetic process"/>
    <property type="evidence" value="ECO:0007669"/>
    <property type="project" value="TreeGrafter"/>
</dbReference>
<dbReference type="AlphaFoldDB" id="A0A5C8NZF8"/>
<dbReference type="GO" id="GO:0006552">
    <property type="term" value="P:L-leucine catabolic process"/>
    <property type="evidence" value="ECO:0007669"/>
    <property type="project" value="TreeGrafter"/>
</dbReference>
<dbReference type="PANTHER" id="PTHR42738:SF7">
    <property type="entry name" value="HYDROXYMETHYLGLUTARYL-COA LYASE"/>
    <property type="match status" value="1"/>
</dbReference>
<dbReference type="PROSITE" id="PS50991">
    <property type="entry name" value="PYR_CT"/>
    <property type="match status" value="1"/>
</dbReference>
<sequence length="302" mass="33010">MRQWPDFIQIKEVGPRDGLQNEKKRVPTKDKIAWINKLSETGVREIEYSSFVHPKWVPQLSDAHEVGRKIKRNPNVRYSALVPNLKGLDLALEAGIDGASVFMSASESHNKSNINKSIAETYPVLEEVIREAKAAGKHVTGYVSTVFDCPFEGKITPEKVIEVCDHLVDAGVDDISLGDTIGTAVPSQVEALLDKVLDRYSSEKIIMHFHDTRGMAIANIMTSMQYGITRFDSSIGGLGGCPYAPGAAGNVATNDILYLLHGMGIKTGVDEKKIEKAALFIQKKLGKTLPSKSLAYAVAQQS</sequence>
<gene>
    <name evidence="5" type="ORF">FHP05_03610</name>
</gene>
<keyword evidence="2" id="KW-0479">Metal-binding</keyword>
<reference evidence="5 6" key="1">
    <citation type="submission" date="2019-06" db="EMBL/GenBank/DDBJ databases">
        <title>Cerasibacillus sp. nov., isolated from maize field.</title>
        <authorList>
            <person name="Lin S.-Y."/>
            <person name="Tsai C.-F."/>
            <person name="Young C.-C."/>
        </authorList>
    </citation>
    <scope>NUCLEOTIDE SEQUENCE [LARGE SCALE GENOMIC DNA]</scope>
    <source>
        <strain evidence="5 6">CC-CFT480</strain>
    </source>
</reference>